<organism evidence="1 2">
    <name type="scientific">Streptosporangium jomthongense</name>
    <dbReference type="NCBI Taxonomy" id="1193683"/>
    <lineage>
        <taxon>Bacteria</taxon>
        <taxon>Bacillati</taxon>
        <taxon>Actinomycetota</taxon>
        <taxon>Actinomycetes</taxon>
        <taxon>Streptosporangiales</taxon>
        <taxon>Streptosporangiaceae</taxon>
        <taxon>Streptosporangium</taxon>
    </lineage>
</organism>
<comment type="caution">
    <text evidence="1">The sequence shown here is derived from an EMBL/GenBank/DDBJ whole genome shotgun (WGS) entry which is preliminary data.</text>
</comment>
<name>A0ABV8F339_9ACTN</name>
<evidence type="ECO:0000313" key="1">
    <source>
        <dbReference type="EMBL" id="MFC3982629.1"/>
    </source>
</evidence>
<reference evidence="2" key="1">
    <citation type="journal article" date="2019" name="Int. J. Syst. Evol. Microbiol.">
        <title>The Global Catalogue of Microorganisms (GCM) 10K type strain sequencing project: providing services to taxonomists for standard genome sequencing and annotation.</title>
        <authorList>
            <consortium name="The Broad Institute Genomics Platform"/>
            <consortium name="The Broad Institute Genome Sequencing Center for Infectious Disease"/>
            <person name="Wu L."/>
            <person name="Ma J."/>
        </authorList>
    </citation>
    <scope>NUCLEOTIDE SEQUENCE [LARGE SCALE GENOMIC DNA]</scope>
    <source>
        <strain evidence="2">TBRC 7912</strain>
    </source>
</reference>
<dbReference type="RefSeq" id="WP_386191025.1">
    <property type="nucleotide sequence ID" value="NZ_JBHSBC010000021.1"/>
</dbReference>
<protein>
    <submittedName>
        <fullName evidence="1">Uncharacterized protein</fullName>
    </submittedName>
</protein>
<evidence type="ECO:0000313" key="2">
    <source>
        <dbReference type="Proteomes" id="UP001595698"/>
    </source>
</evidence>
<dbReference type="Proteomes" id="UP001595698">
    <property type="component" value="Unassembled WGS sequence"/>
</dbReference>
<proteinExistence type="predicted"/>
<dbReference type="EMBL" id="JBHSBC010000021">
    <property type="protein sequence ID" value="MFC3982629.1"/>
    <property type="molecule type" value="Genomic_DNA"/>
</dbReference>
<keyword evidence="2" id="KW-1185">Reference proteome</keyword>
<gene>
    <name evidence="1" type="ORF">ACFOYY_20975</name>
</gene>
<accession>A0ABV8F339</accession>
<sequence length="60" mass="6779">MGNSHLVRLRRIRDLISQGDRYDTSHTRLVCYSGSGFTGELLQVAQQESAELISLDHLYA</sequence>